<evidence type="ECO:0000256" key="1">
    <source>
        <dbReference type="SAM" id="Phobius"/>
    </source>
</evidence>
<dbReference type="EMBL" id="JBDIZK010000001">
    <property type="protein sequence ID" value="MEN3745702.1"/>
    <property type="molecule type" value="Genomic_DNA"/>
</dbReference>
<feature type="transmembrane region" description="Helical" evidence="1">
    <location>
        <begin position="56"/>
        <end position="78"/>
    </location>
</feature>
<dbReference type="Proteomes" id="UP001427805">
    <property type="component" value="Unassembled WGS sequence"/>
</dbReference>
<dbReference type="Pfam" id="PF06170">
    <property type="entry name" value="DUF983"/>
    <property type="match status" value="1"/>
</dbReference>
<evidence type="ECO:0000313" key="3">
    <source>
        <dbReference type="Proteomes" id="UP001427805"/>
    </source>
</evidence>
<name>A0ABV0B3C5_9SPHN</name>
<accession>A0ABV0B3C5</accession>
<comment type="caution">
    <text evidence="2">The sequence shown here is derived from an EMBL/GenBank/DDBJ whole genome shotgun (WGS) entry which is preliminary data.</text>
</comment>
<gene>
    <name evidence="2" type="ORF">TPR58_00880</name>
</gene>
<feature type="transmembrane region" description="Helical" evidence="1">
    <location>
        <begin position="84"/>
        <end position="104"/>
    </location>
</feature>
<sequence>MTAGTVTEPAPAEAALKGVCPRCGGGKMFSGWIRFADTCGKCGFDFTRFNVGDGPVVFLTLGIGTIITILAVTVELAFEPGLLIHVLLWGPLTAVMVLFALRFAKGLLLALEYRNDAREGRVGP</sequence>
<keyword evidence="1" id="KW-1133">Transmembrane helix</keyword>
<keyword evidence="1" id="KW-0812">Transmembrane</keyword>
<protein>
    <submittedName>
        <fullName evidence="2">DUF983 domain-containing protein</fullName>
    </submittedName>
</protein>
<dbReference type="InterPro" id="IPR009325">
    <property type="entry name" value="DUF983"/>
</dbReference>
<reference evidence="2 3" key="1">
    <citation type="submission" date="2024-05" db="EMBL/GenBank/DDBJ databases">
        <title>Sphingomonas sp. HF-S3 16S ribosomal RNA gene Genome sequencing and assembly.</title>
        <authorList>
            <person name="Lee H."/>
        </authorList>
    </citation>
    <scope>NUCLEOTIDE SEQUENCE [LARGE SCALE GENOMIC DNA]</scope>
    <source>
        <strain evidence="2 3">HF-S3</strain>
    </source>
</reference>
<organism evidence="2 3">
    <name type="scientific">Sphingomonas rustica</name>
    <dbReference type="NCBI Taxonomy" id="3103142"/>
    <lineage>
        <taxon>Bacteria</taxon>
        <taxon>Pseudomonadati</taxon>
        <taxon>Pseudomonadota</taxon>
        <taxon>Alphaproteobacteria</taxon>
        <taxon>Sphingomonadales</taxon>
        <taxon>Sphingomonadaceae</taxon>
        <taxon>Sphingomonas</taxon>
    </lineage>
</organism>
<evidence type="ECO:0000313" key="2">
    <source>
        <dbReference type="EMBL" id="MEN3745702.1"/>
    </source>
</evidence>
<keyword evidence="1" id="KW-0472">Membrane</keyword>
<proteinExistence type="predicted"/>
<keyword evidence="3" id="KW-1185">Reference proteome</keyword>